<sequence length="658" mass="74282">MSTLSNSSQTTHSDPQFDNNESEESEESDSDENPSLQLLSLRQAKKRVRKSASAGGEYDFPSKTYTDAAAWLQRTRSMDINWHAALTRGLPFYLGVYTPYKSKKKYEQKFQHYIECFNLLVERIPSCAADSDFLKNHIGFMEKLGTEMSTVAGQTRSNNISTLKDRFIKLLAQDLPGVSEASLPSKDDKSDRGFHNVHTARLLCPAALREIFDANPDQIMAELENGISHTLPSGRVIQVDATAFPSFMWWEGGFIPGPENFHTNLLRSNTLVRVFRHIFTGPLSARKSLDEEVKSFVGHAKREKMETVTPGSIAYACYMLRHGATSNNSYKKDDRLFSYEKYYERVVAMLDKSRAAANVEWIEDTIKWWNIRVFGTHSPTYGQKPDLSSNSDAYDELVEAEKFHEANKRRRIDLEQGVEMEPNSEQGNRNPSSESQHSRNLSTSSSHSSTSSTSSTSFHLSPPVPPVLSLPTNITLNTPVNASQPSLSPSYIPTPAPFILADLAMSLLRSPSQQKNPDIRNATHDILLFNQNKTYFKLFYDYQTLKDRNEELEREIENRRMANAQLVQANDTTSAYVEVFCKYQALKAQHEQLERCYYALCGYDLSNQSRKRRGSFDHEIVPDSLASSPTKCPVPNVSINTSVFASVLANLSPLHPSR</sequence>
<dbReference type="STRING" id="181874.A0A409YL13"/>
<evidence type="ECO:0000313" key="4">
    <source>
        <dbReference type="Proteomes" id="UP000284842"/>
    </source>
</evidence>
<feature type="region of interest" description="Disordered" evidence="2">
    <location>
        <begin position="1"/>
        <end position="37"/>
    </location>
</feature>
<accession>A0A409YL13</accession>
<reference evidence="3 4" key="1">
    <citation type="journal article" date="2018" name="Evol. Lett.">
        <title>Horizontal gene cluster transfer increased hallucinogenic mushroom diversity.</title>
        <authorList>
            <person name="Reynolds H.T."/>
            <person name="Vijayakumar V."/>
            <person name="Gluck-Thaler E."/>
            <person name="Korotkin H.B."/>
            <person name="Matheny P.B."/>
            <person name="Slot J.C."/>
        </authorList>
    </citation>
    <scope>NUCLEOTIDE SEQUENCE [LARGE SCALE GENOMIC DNA]</scope>
    <source>
        <strain evidence="3 4">2629</strain>
    </source>
</reference>
<evidence type="ECO:0000313" key="3">
    <source>
        <dbReference type="EMBL" id="PPR03769.1"/>
    </source>
</evidence>
<proteinExistence type="predicted"/>
<feature type="compositionally biased region" description="Low complexity" evidence="2">
    <location>
        <begin position="442"/>
        <end position="461"/>
    </location>
</feature>
<feature type="compositionally biased region" description="Polar residues" evidence="2">
    <location>
        <begin position="1"/>
        <end position="17"/>
    </location>
</feature>
<name>A0A409YL13_9AGAR</name>
<feature type="compositionally biased region" description="Polar residues" evidence="2">
    <location>
        <begin position="423"/>
        <end position="441"/>
    </location>
</feature>
<protein>
    <submittedName>
        <fullName evidence="3">Uncharacterized protein</fullName>
    </submittedName>
</protein>
<dbReference type="InterPro" id="IPR046521">
    <property type="entry name" value="DUF6698"/>
</dbReference>
<dbReference type="EMBL" id="NHTK01001024">
    <property type="protein sequence ID" value="PPR03769.1"/>
    <property type="molecule type" value="Genomic_DNA"/>
</dbReference>
<keyword evidence="1" id="KW-0175">Coiled coil</keyword>
<feature type="region of interest" description="Disordered" evidence="2">
    <location>
        <begin position="408"/>
        <end position="462"/>
    </location>
</feature>
<dbReference type="AlphaFoldDB" id="A0A409YL13"/>
<organism evidence="3 4">
    <name type="scientific">Panaeolus cyanescens</name>
    <dbReference type="NCBI Taxonomy" id="181874"/>
    <lineage>
        <taxon>Eukaryota</taxon>
        <taxon>Fungi</taxon>
        <taxon>Dikarya</taxon>
        <taxon>Basidiomycota</taxon>
        <taxon>Agaricomycotina</taxon>
        <taxon>Agaricomycetes</taxon>
        <taxon>Agaricomycetidae</taxon>
        <taxon>Agaricales</taxon>
        <taxon>Agaricineae</taxon>
        <taxon>Galeropsidaceae</taxon>
        <taxon>Panaeolus</taxon>
    </lineage>
</organism>
<evidence type="ECO:0000256" key="2">
    <source>
        <dbReference type="SAM" id="MobiDB-lite"/>
    </source>
</evidence>
<dbReference type="Proteomes" id="UP000284842">
    <property type="component" value="Unassembled WGS sequence"/>
</dbReference>
<gene>
    <name evidence="3" type="ORF">CVT24_007512</name>
</gene>
<dbReference type="InParanoid" id="A0A409YL13"/>
<evidence type="ECO:0000256" key="1">
    <source>
        <dbReference type="SAM" id="Coils"/>
    </source>
</evidence>
<comment type="caution">
    <text evidence="3">The sequence shown here is derived from an EMBL/GenBank/DDBJ whole genome shotgun (WGS) entry which is preliminary data.</text>
</comment>
<keyword evidence="4" id="KW-1185">Reference proteome</keyword>
<dbReference type="OrthoDB" id="3220614at2759"/>
<feature type="compositionally biased region" description="Acidic residues" evidence="2">
    <location>
        <begin position="20"/>
        <end position="32"/>
    </location>
</feature>
<feature type="coiled-coil region" evidence="1">
    <location>
        <begin position="542"/>
        <end position="572"/>
    </location>
</feature>
<dbReference type="Pfam" id="PF20414">
    <property type="entry name" value="DUF6698"/>
    <property type="match status" value="1"/>
</dbReference>